<keyword evidence="3" id="KW-1185">Reference proteome</keyword>
<reference evidence="2 3" key="1">
    <citation type="submission" date="2024-01" db="EMBL/GenBank/DDBJ databases">
        <title>The complete chloroplast genome sequence of Lithospermum erythrorhizon: insights into the phylogenetic relationship among Boraginaceae species and the maternal lineages of purple gromwells.</title>
        <authorList>
            <person name="Okada T."/>
            <person name="Watanabe K."/>
        </authorList>
    </citation>
    <scope>NUCLEOTIDE SEQUENCE [LARGE SCALE GENOMIC DNA]</scope>
</reference>
<dbReference type="AlphaFoldDB" id="A0AAV3PVH1"/>
<name>A0AAV3PVH1_LITER</name>
<keyword evidence="1" id="KW-0472">Membrane</keyword>
<dbReference type="Proteomes" id="UP001454036">
    <property type="component" value="Unassembled WGS sequence"/>
</dbReference>
<keyword evidence="1" id="KW-0812">Transmembrane</keyword>
<keyword evidence="1" id="KW-1133">Transmembrane helix</keyword>
<feature type="transmembrane region" description="Helical" evidence="1">
    <location>
        <begin position="222"/>
        <end position="241"/>
    </location>
</feature>
<accession>A0AAV3PVH1</accession>
<evidence type="ECO:0000313" key="3">
    <source>
        <dbReference type="Proteomes" id="UP001454036"/>
    </source>
</evidence>
<dbReference type="EMBL" id="BAABME010002530">
    <property type="protein sequence ID" value="GAA0155053.1"/>
    <property type="molecule type" value="Genomic_DNA"/>
</dbReference>
<evidence type="ECO:0000256" key="1">
    <source>
        <dbReference type="SAM" id="Phobius"/>
    </source>
</evidence>
<protein>
    <submittedName>
        <fullName evidence="2">Uncharacterized protein</fullName>
    </submittedName>
</protein>
<evidence type="ECO:0000313" key="2">
    <source>
        <dbReference type="EMBL" id="GAA0155053.1"/>
    </source>
</evidence>
<gene>
    <name evidence="2" type="ORF">LIER_12874</name>
</gene>
<comment type="caution">
    <text evidence="2">The sequence shown here is derived from an EMBL/GenBank/DDBJ whole genome shotgun (WGS) entry which is preliminary data.</text>
</comment>
<organism evidence="2 3">
    <name type="scientific">Lithospermum erythrorhizon</name>
    <name type="common">Purple gromwell</name>
    <name type="synonym">Lithospermum officinale var. erythrorhizon</name>
    <dbReference type="NCBI Taxonomy" id="34254"/>
    <lineage>
        <taxon>Eukaryota</taxon>
        <taxon>Viridiplantae</taxon>
        <taxon>Streptophyta</taxon>
        <taxon>Embryophyta</taxon>
        <taxon>Tracheophyta</taxon>
        <taxon>Spermatophyta</taxon>
        <taxon>Magnoliopsida</taxon>
        <taxon>eudicotyledons</taxon>
        <taxon>Gunneridae</taxon>
        <taxon>Pentapetalae</taxon>
        <taxon>asterids</taxon>
        <taxon>lamiids</taxon>
        <taxon>Boraginales</taxon>
        <taxon>Boraginaceae</taxon>
        <taxon>Boraginoideae</taxon>
        <taxon>Lithospermeae</taxon>
        <taxon>Lithospermum</taxon>
    </lineage>
</organism>
<sequence length="250" mass="28541">MARTKRTTNLKPSPPPKEIEVYRGCENCHSSYQPSPTPQWAPIPVQAHEGSQSRAAYDALLRILDSAETKRGTKLGPTPPVIHEVASTTMALADSESALELDSELARKLVKVDKVRKRLQELHPKMVDIDHFPLERALIAQDLKKAEEKRDAARSTRRERDDIRRAYYQDIPFRCQPDEAAVLSNFVLHYQNQIPQLLGLAEEYRRRYPTGWLDNTQPLHSISTILLSLGLRAFVLLFFIYKTFVLPRSG</sequence>
<proteinExistence type="predicted"/>